<dbReference type="EMBL" id="BPQB01000010">
    <property type="protein sequence ID" value="GJE88863.1"/>
    <property type="molecule type" value="Genomic_DNA"/>
</dbReference>
<sequence>MAVQLSPADPAPEEASQTSQFPSQPLSRMQPTPPPSVPNSFVPVPSISNTAQSHAAANVFQHSYPRQEPPASMPPSQSPPQPPPPAQQQQQQQPSPQATNPEAEISKIWSVLNELLEQLSTNRQASIQLHSLAAGVKSQAIHSQTGFVLRRFNLDRTQEEYNGALEKMNTQMFAENIALVNENKQLGTLIKEYEQTLENVMAAFRVRANEVQQRELSIMREYERKLLTIETTQLEAVLAQQTTFSSSLGRVGELLRVLMRALGGEDPSSVPASVLANMVEAETGTSSTGTGLGKEGEIDITSTAGHMTIGRHPQKRIINALELEAPPSPMPRRTILPTPELDEGAPPESASDEPDLARSRADLLADKEAQLIAADWALERECELARLERENAVLRQLMQEREKLERVTATSGADVQTPTSEHAPRLELPRLTLPKRTFKGRLGGKDIGPYGMYKKFEE</sequence>
<dbReference type="PANTHER" id="PTHR39472:SF1">
    <property type="entry name" value="EXPRESSED PROTEIN"/>
    <property type="match status" value="1"/>
</dbReference>
<reference evidence="2 3" key="1">
    <citation type="submission" date="2021-08" db="EMBL/GenBank/DDBJ databases">
        <title>Draft Genome Sequence of Phanerochaete sordida strain YK-624.</title>
        <authorList>
            <person name="Mori T."/>
            <person name="Dohra H."/>
            <person name="Suzuki T."/>
            <person name="Kawagishi H."/>
            <person name="Hirai H."/>
        </authorList>
    </citation>
    <scope>NUCLEOTIDE SEQUENCE [LARGE SCALE GENOMIC DNA]</scope>
    <source>
        <strain evidence="2 3">YK-624</strain>
    </source>
</reference>
<dbReference type="AlphaFoldDB" id="A0A9P3G491"/>
<feature type="compositionally biased region" description="Pro residues" evidence="1">
    <location>
        <begin position="67"/>
        <end position="86"/>
    </location>
</feature>
<feature type="region of interest" description="Disordered" evidence="1">
    <location>
        <begin position="1"/>
        <end position="101"/>
    </location>
</feature>
<proteinExistence type="predicted"/>
<feature type="region of interest" description="Disordered" evidence="1">
    <location>
        <begin position="326"/>
        <end position="357"/>
    </location>
</feature>
<feature type="compositionally biased region" description="Polar residues" evidence="1">
    <location>
        <begin position="408"/>
        <end position="420"/>
    </location>
</feature>
<evidence type="ECO:0000256" key="1">
    <source>
        <dbReference type="SAM" id="MobiDB-lite"/>
    </source>
</evidence>
<organism evidence="2 3">
    <name type="scientific">Phanerochaete sordida</name>
    <dbReference type="NCBI Taxonomy" id="48140"/>
    <lineage>
        <taxon>Eukaryota</taxon>
        <taxon>Fungi</taxon>
        <taxon>Dikarya</taxon>
        <taxon>Basidiomycota</taxon>
        <taxon>Agaricomycotina</taxon>
        <taxon>Agaricomycetes</taxon>
        <taxon>Polyporales</taxon>
        <taxon>Phanerochaetaceae</taxon>
        <taxon>Phanerochaete</taxon>
    </lineage>
</organism>
<gene>
    <name evidence="2" type="ORF">PsYK624_049500</name>
</gene>
<comment type="caution">
    <text evidence="2">The sequence shown here is derived from an EMBL/GenBank/DDBJ whole genome shotgun (WGS) entry which is preliminary data.</text>
</comment>
<dbReference type="Proteomes" id="UP000703269">
    <property type="component" value="Unassembled WGS sequence"/>
</dbReference>
<feature type="compositionally biased region" description="Polar residues" evidence="1">
    <location>
        <begin position="15"/>
        <end position="30"/>
    </location>
</feature>
<feature type="compositionally biased region" description="Low complexity" evidence="1">
    <location>
        <begin position="87"/>
        <end position="98"/>
    </location>
</feature>
<name>A0A9P3G491_9APHY</name>
<evidence type="ECO:0000313" key="2">
    <source>
        <dbReference type="EMBL" id="GJE88863.1"/>
    </source>
</evidence>
<evidence type="ECO:0000313" key="3">
    <source>
        <dbReference type="Proteomes" id="UP000703269"/>
    </source>
</evidence>
<feature type="compositionally biased region" description="Acidic residues" evidence="1">
    <location>
        <begin position="340"/>
        <end position="354"/>
    </location>
</feature>
<keyword evidence="3" id="KW-1185">Reference proteome</keyword>
<protein>
    <submittedName>
        <fullName evidence="2">Uncharacterized protein</fullName>
    </submittedName>
</protein>
<feature type="region of interest" description="Disordered" evidence="1">
    <location>
        <begin position="405"/>
        <end position="425"/>
    </location>
</feature>
<dbReference type="OrthoDB" id="21214at2759"/>
<dbReference type="PANTHER" id="PTHR39472">
    <property type="entry name" value="EXPRESSED PROTEIN"/>
    <property type="match status" value="1"/>
</dbReference>
<accession>A0A9P3G491</accession>